<protein>
    <submittedName>
        <fullName evidence="1">Uncharacterized protein</fullName>
    </submittedName>
</protein>
<proteinExistence type="predicted"/>
<comment type="caution">
    <text evidence="1">The sequence shown here is derived from an EMBL/GenBank/DDBJ whole genome shotgun (WGS) entry which is preliminary data.</text>
</comment>
<evidence type="ECO:0000313" key="1">
    <source>
        <dbReference type="EMBL" id="EHK97781.1"/>
    </source>
</evidence>
<dbReference type="EMBL" id="AGUE01000177">
    <property type="protein sequence ID" value="EHK97781.1"/>
    <property type="molecule type" value="Genomic_DNA"/>
</dbReference>
<keyword evidence="2" id="KW-1185">Reference proteome</keyword>
<organism evidence="1 2">
    <name type="scientific">Glarea lozoyensis (strain ATCC 74030 / MF5533)</name>
    <dbReference type="NCBI Taxonomy" id="1104152"/>
    <lineage>
        <taxon>Eukaryota</taxon>
        <taxon>Fungi</taxon>
        <taxon>Dikarya</taxon>
        <taxon>Ascomycota</taxon>
        <taxon>Pezizomycotina</taxon>
        <taxon>Leotiomycetes</taxon>
        <taxon>Helotiales</taxon>
        <taxon>Helotiaceae</taxon>
        <taxon>Glarea</taxon>
    </lineage>
</organism>
<dbReference type="Proteomes" id="UP000005446">
    <property type="component" value="Unassembled WGS sequence"/>
</dbReference>
<dbReference type="AlphaFoldDB" id="H0EUK5"/>
<name>H0EUK5_GLAL7</name>
<dbReference type="InParanoid" id="H0EUK5"/>
<sequence length="79" mass="8613">MGLGVFGFNTKGILRFDVETACRNTSTPIRCGIIFNSSDIETRIGKFGRKEFEPNPDIAGIGEAIPLFYSPHPASLIPI</sequence>
<gene>
    <name evidence="1" type="ORF">M7I_6442</name>
</gene>
<accession>H0EUK5</accession>
<dbReference type="HOGENOM" id="CLU_2606250_0_0_1"/>
<reference evidence="1 2" key="1">
    <citation type="journal article" date="2012" name="Eukaryot. Cell">
        <title>Genome sequence of the fungus Glarea lozoyensis: the first genome sequence of a species from the Helotiaceae family.</title>
        <authorList>
            <person name="Youssar L."/>
            <person name="Gruening B.A."/>
            <person name="Erxleben A."/>
            <person name="Guenther S."/>
            <person name="Huettel W."/>
        </authorList>
    </citation>
    <scope>NUCLEOTIDE SEQUENCE [LARGE SCALE GENOMIC DNA]</scope>
    <source>
        <strain evidence="2">ATCC 74030 / MF5533</strain>
    </source>
</reference>
<evidence type="ECO:0000313" key="2">
    <source>
        <dbReference type="Proteomes" id="UP000005446"/>
    </source>
</evidence>